<name>X1JGR7_9ZZZZ</name>
<comment type="caution">
    <text evidence="1">The sequence shown here is derived from an EMBL/GenBank/DDBJ whole genome shotgun (WGS) entry which is preliminary data.</text>
</comment>
<accession>X1JGR7</accession>
<feature type="non-terminal residue" evidence="1">
    <location>
        <position position="73"/>
    </location>
</feature>
<reference evidence="1" key="1">
    <citation type="journal article" date="2014" name="Front. Microbiol.">
        <title>High frequency of phylogenetically diverse reductive dehalogenase-homologous genes in deep subseafloor sedimentary metagenomes.</title>
        <authorList>
            <person name="Kawai M."/>
            <person name="Futagami T."/>
            <person name="Toyoda A."/>
            <person name="Takaki Y."/>
            <person name="Nishi S."/>
            <person name="Hori S."/>
            <person name="Arai W."/>
            <person name="Tsubouchi T."/>
            <person name="Morono Y."/>
            <person name="Uchiyama I."/>
            <person name="Ito T."/>
            <person name="Fujiyama A."/>
            <person name="Inagaki F."/>
            <person name="Takami H."/>
        </authorList>
    </citation>
    <scope>NUCLEOTIDE SEQUENCE</scope>
    <source>
        <strain evidence="1">Expedition CK06-06</strain>
    </source>
</reference>
<protein>
    <submittedName>
        <fullName evidence="1">Uncharacterized protein</fullName>
    </submittedName>
</protein>
<proteinExistence type="predicted"/>
<dbReference type="EMBL" id="BARU01039072">
    <property type="protein sequence ID" value="GAH77489.1"/>
    <property type="molecule type" value="Genomic_DNA"/>
</dbReference>
<sequence>MPLKGIRHEHKWLSSYDHLGLVGNLYRWIYPFVCECGALKKHDGTILEPTVTEELQKEINMGAEGSRRAPSSG</sequence>
<organism evidence="1">
    <name type="scientific">marine sediment metagenome</name>
    <dbReference type="NCBI Taxonomy" id="412755"/>
    <lineage>
        <taxon>unclassified sequences</taxon>
        <taxon>metagenomes</taxon>
        <taxon>ecological metagenomes</taxon>
    </lineage>
</organism>
<gene>
    <name evidence="1" type="ORF">S03H2_60607</name>
</gene>
<dbReference type="AlphaFoldDB" id="X1JGR7"/>
<evidence type="ECO:0000313" key="1">
    <source>
        <dbReference type="EMBL" id="GAH77489.1"/>
    </source>
</evidence>